<evidence type="ECO:0000256" key="2">
    <source>
        <dbReference type="ARBA" id="ARBA00022801"/>
    </source>
</evidence>
<dbReference type="Gene3D" id="3.30.1330.200">
    <property type="match status" value="1"/>
</dbReference>
<dbReference type="InterPro" id="IPR005659">
    <property type="entry name" value="Chemorcpt_Glu_NH3ase_CheD"/>
</dbReference>
<evidence type="ECO:0000256" key="3">
    <source>
        <dbReference type="HAMAP-Rule" id="MF_01440"/>
    </source>
</evidence>
<comment type="function">
    <text evidence="3">Probably deamidates glutamine residues to glutamate on methyl-accepting chemotaxis receptors (MCPs), playing an important role in chemotaxis.</text>
</comment>
<sequence length="168" mass="18930">MNREDWRRYDVYLTPGGFYFGGDGTRIKTILGSCVAVTLWHPERRCGGMGHFMLPCRGLRRTSQTEGQWDGKYADELMHLFMAAIRSSHTHPRDYEVKLFGGGNMFPALTTRASREGVSSRNVQAARVLMAAYGFDVAAEHLGGDGHRSLVFDLNDGLVYLWYKAMKS</sequence>
<dbReference type="AlphaFoldDB" id="A0A1D8IQ08"/>
<keyword evidence="2 3" id="KW-0378">Hydrolase</keyword>
<dbReference type="HAMAP" id="MF_01440">
    <property type="entry name" value="CheD"/>
    <property type="match status" value="1"/>
</dbReference>
<comment type="catalytic activity">
    <reaction evidence="3">
        <text>L-glutaminyl-[protein] + H2O = L-glutamyl-[protein] + NH4(+)</text>
        <dbReference type="Rhea" id="RHEA:16441"/>
        <dbReference type="Rhea" id="RHEA-COMP:10207"/>
        <dbReference type="Rhea" id="RHEA-COMP:10208"/>
        <dbReference type="ChEBI" id="CHEBI:15377"/>
        <dbReference type="ChEBI" id="CHEBI:28938"/>
        <dbReference type="ChEBI" id="CHEBI:29973"/>
        <dbReference type="ChEBI" id="CHEBI:30011"/>
        <dbReference type="EC" id="3.5.1.44"/>
    </reaction>
</comment>
<dbReference type="GO" id="GO:0050568">
    <property type="term" value="F:protein-glutamine glutaminase activity"/>
    <property type="evidence" value="ECO:0007669"/>
    <property type="project" value="UniProtKB-UniRule"/>
</dbReference>
<proteinExistence type="inferred from homology"/>
<keyword evidence="1 3" id="KW-0145">Chemotaxis</keyword>
<evidence type="ECO:0000313" key="5">
    <source>
        <dbReference type="Proteomes" id="UP000095401"/>
    </source>
</evidence>
<dbReference type="CDD" id="cd16352">
    <property type="entry name" value="CheD"/>
    <property type="match status" value="1"/>
</dbReference>
<dbReference type="EMBL" id="CP017415">
    <property type="protein sequence ID" value="AOU98539.1"/>
    <property type="molecule type" value="Genomic_DNA"/>
</dbReference>
<organism evidence="4 5">
    <name type="scientific">Acidihalobacter yilgarnensis</name>
    <dbReference type="NCBI Taxonomy" id="2819280"/>
    <lineage>
        <taxon>Bacteria</taxon>
        <taxon>Pseudomonadati</taxon>
        <taxon>Pseudomonadota</taxon>
        <taxon>Gammaproteobacteria</taxon>
        <taxon>Chromatiales</taxon>
        <taxon>Ectothiorhodospiraceae</taxon>
        <taxon>Acidihalobacter</taxon>
    </lineage>
</organism>
<dbReference type="Proteomes" id="UP000095401">
    <property type="component" value="Chromosome"/>
</dbReference>
<protein>
    <recommendedName>
        <fullName evidence="3">Probable chemoreceptor glutamine deamidase CheD</fullName>
        <ecNumber evidence="3">3.5.1.44</ecNumber>
    </recommendedName>
</protein>
<dbReference type="SUPFAM" id="SSF64438">
    <property type="entry name" value="CNF1/YfiH-like putative cysteine hydrolases"/>
    <property type="match status" value="1"/>
</dbReference>
<keyword evidence="5" id="KW-1185">Reference proteome</keyword>
<evidence type="ECO:0000313" key="4">
    <source>
        <dbReference type="EMBL" id="AOU98539.1"/>
    </source>
</evidence>
<reference evidence="5" key="1">
    <citation type="submission" date="2016-09" db="EMBL/GenBank/DDBJ databases">
        <title>Acidihalobacter prosperus F5.</title>
        <authorList>
            <person name="Khaleque H.N."/>
            <person name="Ramsay J.P."/>
            <person name="Kaksonen A.H."/>
            <person name="Boxall N.J."/>
            <person name="Watkin E.L.J."/>
        </authorList>
    </citation>
    <scope>NUCLEOTIDE SEQUENCE [LARGE SCALE GENOMIC DNA]</scope>
    <source>
        <strain evidence="5">F5</strain>
    </source>
</reference>
<evidence type="ECO:0000256" key="1">
    <source>
        <dbReference type="ARBA" id="ARBA00022500"/>
    </source>
</evidence>
<dbReference type="RefSeq" id="WP_070078899.1">
    <property type="nucleotide sequence ID" value="NZ_CP017415.1"/>
</dbReference>
<name>A0A1D8IQ08_9GAMM</name>
<comment type="similarity">
    <text evidence="3">Belongs to the CheD family.</text>
</comment>
<dbReference type="Pfam" id="PF03975">
    <property type="entry name" value="CheD"/>
    <property type="match status" value="1"/>
</dbReference>
<dbReference type="GO" id="GO:0006935">
    <property type="term" value="P:chemotaxis"/>
    <property type="evidence" value="ECO:0007669"/>
    <property type="project" value="UniProtKB-UniRule"/>
</dbReference>
<dbReference type="PANTHER" id="PTHR35147:SF3">
    <property type="entry name" value="CHEMORECEPTOR GLUTAMINE DEAMIDASE CHED 1-RELATED"/>
    <property type="match status" value="1"/>
</dbReference>
<gene>
    <name evidence="3" type="primary">cheD</name>
    <name evidence="4" type="ORF">BI364_11755</name>
</gene>
<dbReference type="PANTHER" id="PTHR35147">
    <property type="entry name" value="CHEMORECEPTOR GLUTAMINE DEAMIDASE CHED-RELATED"/>
    <property type="match status" value="1"/>
</dbReference>
<dbReference type="InterPro" id="IPR011324">
    <property type="entry name" value="Cytotoxic_necrot_fac-like_cat"/>
</dbReference>
<accession>A0A1D8IQ08</accession>
<dbReference type="EC" id="3.5.1.44" evidence="3"/>
<dbReference type="InterPro" id="IPR038592">
    <property type="entry name" value="CheD-like_sf"/>
</dbReference>
<dbReference type="KEGG" id="aprs:BI364_11755"/>